<gene>
    <name evidence="2" type="ORF">A7A08_02795</name>
</gene>
<dbReference type="Pfam" id="PF13410">
    <property type="entry name" value="GST_C_2"/>
    <property type="match status" value="1"/>
</dbReference>
<dbReference type="InterPro" id="IPR036249">
    <property type="entry name" value="Thioredoxin-like_sf"/>
</dbReference>
<feature type="domain" description="GST N-terminal" evidence="1">
    <location>
        <begin position="6"/>
        <end position="87"/>
    </location>
</feature>
<dbReference type="STRING" id="1177755.A7A08_02795"/>
<keyword evidence="3" id="KW-1185">Reference proteome</keyword>
<dbReference type="SFLD" id="SFLDS00019">
    <property type="entry name" value="Glutathione_Transferase_(cytos"/>
    <property type="match status" value="1"/>
</dbReference>
<dbReference type="PANTHER" id="PTHR42673">
    <property type="entry name" value="MALEYLACETOACETATE ISOMERASE"/>
    <property type="match status" value="1"/>
</dbReference>
<comment type="caution">
    <text evidence="2">The sequence shown here is derived from an EMBL/GenBank/DDBJ whole genome shotgun (WGS) entry which is preliminary data.</text>
</comment>
<dbReference type="Pfam" id="PF13409">
    <property type="entry name" value="GST_N_2"/>
    <property type="match status" value="1"/>
</dbReference>
<name>A0A1E2RVY5_9HYPH</name>
<sequence>MADHGYRLVIGDKNYSSWSLRPWLAMKHFGVPFEEEYIVLRRGLETKQSILDHSPSGKVPALKTDGFLVWDSLAILEFLAERHREARWWPEDERARAEARGVSAEMHAGFQALRNDMPMDLVSTLPTPEITEPLQHNIARVVAIWNGARKTYGAEGPFLFGRFSIADAMYAPVATRFKTFQVDLSEFGDDGRAAEYGETILAMPEMAEWLAGAKVEMAERYPDVT</sequence>
<accession>A0A1E2RVY5</accession>
<keyword evidence="2" id="KW-0808">Transferase</keyword>
<dbReference type="InterPro" id="IPR036282">
    <property type="entry name" value="Glutathione-S-Trfase_C_sf"/>
</dbReference>
<protein>
    <submittedName>
        <fullName evidence="2">Glutathione S-transferase YfcF</fullName>
        <ecNumber evidence="2">2.5.1.18</ecNumber>
    </submittedName>
</protein>
<dbReference type="InterPro" id="IPR004045">
    <property type="entry name" value="Glutathione_S-Trfase_N"/>
</dbReference>
<dbReference type="CDD" id="cd03043">
    <property type="entry name" value="GST_N_1"/>
    <property type="match status" value="1"/>
</dbReference>
<dbReference type="GO" id="GO:0006749">
    <property type="term" value="P:glutathione metabolic process"/>
    <property type="evidence" value="ECO:0007669"/>
    <property type="project" value="TreeGrafter"/>
</dbReference>
<dbReference type="OrthoDB" id="9799538at2"/>
<proteinExistence type="predicted"/>
<dbReference type="PANTHER" id="PTHR42673:SF4">
    <property type="entry name" value="MALEYLACETOACETATE ISOMERASE"/>
    <property type="match status" value="1"/>
</dbReference>
<evidence type="ECO:0000259" key="1">
    <source>
        <dbReference type="PROSITE" id="PS50404"/>
    </source>
</evidence>
<organism evidence="2 3">
    <name type="scientific">Methyloligella halotolerans</name>
    <dbReference type="NCBI Taxonomy" id="1177755"/>
    <lineage>
        <taxon>Bacteria</taxon>
        <taxon>Pseudomonadati</taxon>
        <taxon>Pseudomonadota</taxon>
        <taxon>Alphaproteobacteria</taxon>
        <taxon>Hyphomicrobiales</taxon>
        <taxon>Hyphomicrobiaceae</taxon>
        <taxon>Methyloligella</taxon>
    </lineage>
</organism>
<evidence type="ECO:0000313" key="3">
    <source>
        <dbReference type="Proteomes" id="UP000095087"/>
    </source>
</evidence>
<reference evidence="2 3" key="1">
    <citation type="submission" date="2016-07" db="EMBL/GenBank/DDBJ databases">
        <title>Draft genome sequence of Methyloligella halotolerans C2T (VKM B-2706T=CCUG 61687T=DSM 25045T), a halotolerant polyhydroxybutyrate accumulating methylotroph.</title>
        <authorList>
            <person name="Vasilenko O.V."/>
            <person name="Doronina N.V."/>
            <person name="Poroshina M.N."/>
            <person name="Tarlachkov S.V."/>
            <person name="Trotsenko Y.A."/>
        </authorList>
    </citation>
    <scope>NUCLEOTIDE SEQUENCE [LARGE SCALE GENOMIC DNA]</scope>
    <source>
        <strain evidence="2 3">VKM B-2706</strain>
    </source>
</reference>
<dbReference type="PATRIC" id="fig|1177755.3.peg.2817"/>
<dbReference type="PROSITE" id="PS50404">
    <property type="entry name" value="GST_NTER"/>
    <property type="match status" value="1"/>
</dbReference>
<dbReference type="GO" id="GO:0006559">
    <property type="term" value="P:L-phenylalanine catabolic process"/>
    <property type="evidence" value="ECO:0007669"/>
    <property type="project" value="TreeGrafter"/>
</dbReference>
<dbReference type="RefSeq" id="WP_069095948.1">
    <property type="nucleotide sequence ID" value="NZ_MASI01000008.1"/>
</dbReference>
<dbReference type="CDD" id="cd03194">
    <property type="entry name" value="GST_C_3"/>
    <property type="match status" value="1"/>
</dbReference>
<dbReference type="AlphaFoldDB" id="A0A1E2RVY5"/>
<dbReference type="EMBL" id="MASI01000008">
    <property type="protein sequence ID" value="ODA66397.1"/>
    <property type="molecule type" value="Genomic_DNA"/>
</dbReference>
<dbReference type="InterPro" id="IPR040079">
    <property type="entry name" value="Glutathione_S-Trfase"/>
</dbReference>
<dbReference type="GO" id="GO:0016034">
    <property type="term" value="F:maleylacetoacetate isomerase activity"/>
    <property type="evidence" value="ECO:0007669"/>
    <property type="project" value="TreeGrafter"/>
</dbReference>
<evidence type="ECO:0000313" key="2">
    <source>
        <dbReference type="EMBL" id="ODA66397.1"/>
    </source>
</evidence>
<dbReference type="SUPFAM" id="SSF52833">
    <property type="entry name" value="Thioredoxin-like"/>
    <property type="match status" value="1"/>
</dbReference>
<dbReference type="Proteomes" id="UP000095087">
    <property type="component" value="Unassembled WGS sequence"/>
</dbReference>
<dbReference type="EC" id="2.5.1.18" evidence="2"/>
<dbReference type="Gene3D" id="3.40.30.10">
    <property type="entry name" value="Glutaredoxin"/>
    <property type="match status" value="1"/>
</dbReference>
<dbReference type="GO" id="GO:0004364">
    <property type="term" value="F:glutathione transferase activity"/>
    <property type="evidence" value="ECO:0007669"/>
    <property type="project" value="UniProtKB-EC"/>
</dbReference>
<dbReference type="SUPFAM" id="SSF47616">
    <property type="entry name" value="GST C-terminal domain-like"/>
    <property type="match status" value="1"/>
</dbReference>
<dbReference type="Gene3D" id="1.20.1050.10">
    <property type="match status" value="1"/>
</dbReference>